<dbReference type="Proteomes" id="UP000269721">
    <property type="component" value="Unassembled WGS sequence"/>
</dbReference>
<feature type="region of interest" description="Disordered" evidence="2">
    <location>
        <begin position="55"/>
        <end position="75"/>
    </location>
</feature>
<evidence type="ECO:0000256" key="2">
    <source>
        <dbReference type="SAM" id="MobiDB-lite"/>
    </source>
</evidence>
<evidence type="ECO:0000313" key="3">
    <source>
        <dbReference type="EMBL" id="RKO93071.1"/>
    </source>
</evidence>
<feature type="compositionally biased region" description="Pro residues" evidence="2">
    <location>
        <begin position="58"/>
        <end position="72"/>
    </location>
</feature>
<organism evidence="3 4">
    <name type="scientific">Blyttiomyces helicus</name>
    <dbReference type="NCBI Taxonomy" id="388810"/>
    <lineage>
        <taxon>Eukaryota</taxon>
        <taxon>Fungi</taxon>
        <taxon>Fungi incertae sedis</taxon>
        <taxon>Chytridiomycota</taxon>
        <taxon>Chytridiomycota incertae sedis</taxon>
        <taxon>Chytridiomycetes</taxon>
        <taxon>Chytridiomycetes incertae sedis</taxon>
        <taxon>Blyttiomyces</taxon>
    </lineage>
</organism>
<reference evidence="4" key="1">
    <citation type="journal article" date="2018" name="Nat. Microbiol.">
        <title>Leveraging single-cell genomics to expand the fungal tree of life.</title>
        <authorList>
            <person name="Ahrendt S.R."/>
            <person name="Quandt C.A."/>
            <person name="Ciobanu D."/>
            <person name="Clum A."/>
            <person name="Salamov A."/>
            <person name="Andreopoulos B."/>
            <person name="Cheng J.F."/>
            <person name="Woyke T."/>
            <person name="Pelin A."/>
            <person name="Henrissat B."/>
            <person name="Reynolds N.K."/>
            <person name="Benny G.L."/>
            <person name="Smith M.E."/>
            <person name="James T.Y."/>
            <person name="Grigoriev I.V."/>
        </authorList>
    </citation>
    <scope>NUCLEOTIDE SEQUENCE [LARGE SCALE GENOMIC DNA]</scope>
</reference>
<protein>
    <submittedName>
        <fullName evidence="3">Uncharacterized protein</fullName>
    </submittedName>
</protein>
<feature type="coiled-coil region" evidence="1">
    <location>
        <begin position="150"/>
        <end position="187"/>
    </location>
</feature>
<dbReference type="EMBL" id="KZ994387">
    <property type="protein sequence ID" value="RKO93071.1"/>
    <property type="molecule type" value="Genomic_DNA"/>
</dbReference>
<proteinExistence type="predicted"/>
<sequence length="352" mass="39422">MRFGTEGGIEVVETRDDMAQAEAHVACSLESQNACRRRCIPKHALRLQLQLQLRHKPASPPPLDRPSSPPARPNTFADYILESAESGNVDEPAVEHAQAPAKTESGPKLPPTQKHKNRTPEEIAADREAIEAGKKLKNKQRIQRLVAQEVARKERERKAVDKDRKAAEKARRVAEKKLHAAEKAESEELSTLQVIRRRGVGVAIAGQDAEVRAGTRIGIELNPGFVAWSTYLKAHIDQKEEYDLIKDLTYEQILRRWKAVTSDLKYVHDRNANNGEEGFLVLVDARSMSLTIYNSYGEVQEKNAAVMVPGGAKGPSSLDDVNLADHCNARNKQDEYFYAGYDEAYQLTERPR</sequence>
<evidence type="ECO:0000313" key="4">
    <source>
        <dbReference type="Proteomes" id="UP000269721"/>
    </source>
</evidence>
<name>A0A4P9WJH3_9FUNG</name>
<feature type="region of interest" description="Disordered" evidence="2">
    <location>
        <begin position="88"/>
        <end position="123"/>
    </location>
</feature>
<keyword evidence="4" id="KW-1185">Reference proteome</keyword>
<accession>A0A4P9WJH3</accession>
<gene>
    <name evidence="3" type="ORF">BDK51DRAFT_27521</name>
</gene>
<keyword evidence="1" id="KW-0175">Coiled coil</keyword>
<dbReference type="AlphaFoldDB" id="A0A4P9WJH3"/>
<evidence type="ECO:0000256" key="1">
    <source>
        <dbReference type="SAM" id="Coils"/>
    </source>
</evidence>